<name>A0AAE1SIY0_9SOLA</name>
<keyword evidence="2" id="KW-1185">Reference proteome</keyword>
<organism evidence="1 2">
    <name type="scientific">Anisodus tanguticus</name>
    <dbReference type="NCBI Taxonomy" id="243964"/>
    <lineage>
        <taxon>Eukaryota</taxon>
        <taxon>Viridiplantae</taxon>
        <taxon>Streptophyta</taxon>
        <taxon>Embryophyta</taxon>
        <taxon>Tracheophyta</taxon>
        <taxon>Spermatophyta</taxon>
        <taxon>Magnoliopsida</taxon>
        <taxon>eudicotyledons</taxon>
        <taxon>Gunneridae</taxon>
        <taxon>Pentapetalae</taxon>
        <taxon>asterids</taxon>
        <taxon>lamiids</taxon>
        <taxon>Solanales</taxon>
        <taxon>Solanaceae</taxon>
        <taxon>Solanoideae</taxon>
        <taxon>Hyoscyameae</taxon>
        <taxon>Anisodus</taxon>
    </lineage>
</organism>
<dbReference type="EMBL" id="JAVYJV010000005">
    <property type="protein sequence ID" value="KAK4371594.1"/>
    <property type="molecule type" value="Genomic_DNA"/>
</dbReference>
<evidence type="ECO:0000313" key="1">
    <source>
        <dbReference type="EMBL" id="KAK4371594.1"/>
    </source>
</evidence>
<proteinExistence type="predicted"/>
<dbReference type="AlphaFoldDB" id="A0AAE1SIY0"/>
<protein>
    <submittedName>
        <fullName evidence="1">Uncharacterized protein</fullName>
    </submittedName>
</protein>
<accession>A0AAE1SIY0</accession>
<evidence type="ECO:0000313" key="2">
    <source>
        <dbReference type="Proteomes" id="UP001291623"/>
    </source>
</evidence>
<gene>
    <name evidence="1" type="ORF">RND71_011069</name>
</gene>
<sequence length="67" mass="7080">MFGSDGMFGNGGRVIFGTEGNGEAVGSVGKDATLGKFGSCNRLREARLVAMLDKDNNATITKRIEQL</sequence>
<dbReference type="Proteomes" id="UP001291623">
    <property type="component" value="Unassembled WGS sequence"/>
</dbReference>
<reference evidence="1" key="1">
    <citation type="submission" date="2023-12" db="EMBL/GenBank/DDBJ databases">
        <title>Genome assembly of Anisodus tanguticus.</title>
        <authorList>
            <person name="Wang Y.-J."/>
        </authorList>
    </citation>
    <scope>NUCLEOTIDE SEQUENCE</scope>
    <source>
        <strain evidence="1">KB-2021</strain>
        <tissue evidence="1">Leaf</tissue>
    </source>
</reference>
<comment type="caution">
    <text evidence="1">The sequence shown here is derived from an EMBL/GenBank/DDBJ whole genome shotgun (WGS) entry which is preliminary data.</text>
</comment>